<keyword evidence="3" id="KW-1185">Reference proteome</keyword>
<dbReference type="AlphaFoldDB" id="A0A4S2A8I2"/>
<name>A0A4S2A8I2_9BACE</name>
<dbReference type="RefSeq" id="WP_136015051.1">
    <property type="nucleotide sequence ID" value="NZ_SRZA01000103.1"/>
</dbReference>
<dbReference type="EMBL" id="SRZA01000103">
    <property type="protein sequence ID" value="TGX96827.1"/>
    <property type="molecule type" value="Genomic_DNA"/>
</dbReference>
<gene>
    <name evidence="2" type="ORF">E5356_18955</name>
</gene>
<protein>
    <submittedName>
        <fullName evidence="2">Toxin-antitoxin system YwqK family antitoxin</fullName>
    </submittedName>
</protein>
<feature type="signal peptide" evidence="1">
    <location>
        <begin position="1"/>
        <end position="21"/>
    </location>
</feature>
<feature type="chain" id="PRO_5020299813" evidence="1">
    <location>
        <begin position="22"/>
        <end position="455"/>
    </location>
</feature>
<reference evidence="2 3" key="1">
    <citation type="submission" date="2019-04" db="EMBL/GenBank/DDBJ databases">
        <title>Microbes associate with the intestines of laboratory mice.</title>
        <authorList>
            <person name="Navarre W."/>
            <person name="Wong E."/>
            <person name="Huang K."/>
            <person name="Tropini C."/>
            <person name="Ng K."/>
            <person name="Yu B."/>
        </authorList>
    </citation>
    <scope>NUCLEOTIDE SEQUENCE [LARGE SCALE GENOMIC DNA]</scope>
    <source>
        <strain evidence="2 3">NM70_E10</strain>
    </source>
</reference>
<comment type="caution">
    <text evidence="2">The sequence shown here is derived from an EMBL/GenBank/DDBJ whole genome shotgun (WGS) entry which is preliminary data.</text>
</comment>
<dbReference type="SUPFAM" id="SSF82185">
    <property type="entry name" value="Histone H3 K4-specific methyltransferase SET7/9 N-terminal domain"/>
    <property type="match status" value="1"/>
</dbReference>
<dbReference type="Pfam" id="PF07661">
    <property type="entry name" value="MORN_2"/>
    <property type="match status" value="3"/>
</dbReference>
<dbReference type="Proteomes" id="UP000305751">
    <property type="component" value="Unassembled WGS sequence"/>
</dbReference>
<accession>A0A4S2A8I2</accession>
<dbReference type="Gene3D" id="2.20.110.10">
    <property type="entry name" value="Histone H3 K4-specific methyltransferase SET7/9 N-terminal domain"/>
    <property type="match status" value="1"/>
</dbReference>
<keyword evidence="1" id="KW-0732">Signal</keyword>
<evidence type="ECO:0000313" key="3">
    <source>
        <dbReference type="Proteomes" id="UP000305751"/>
    </source>
</evidence>
<organism evidence="2 3">
    <name type="scientific">Bacteroides acidifaciens</name>
    <dbReference type="NCBI Taxonomy" id="85831"/>
    <lineage>
        <taxon>Bacteria</taxon>
        <taxon>Pseudomonadati</taxon>
        <taxon>Bacteroidota</taxon>
        <taxon>Bacteroidia</taxon>
        <taxon>Bacteroidales</taxon>
        <taxon>Bacteroidaceae</taxon>
        <taxon>Bacteroides</taxon>
    </lineage>
</organism>
<sequence>MKRHQLLIILMLFIFNISSFSQQIDTLYYDSNGKGVETKEFATIVLYASYAKDSNYSNKFKIYYADSKSLFAEGDFVSIDKYDTKKNVYSNEVKFYYKNGNLQQINHYQNGKFHGKVIAFYENGQIMTDSNYQDGILQGEGISYYQNGLIQKKLNFINGNLDGIYYEFPEDGKSCNQIEYKNGEPVTPYFTQSTSEGYVTKYKLQDGSLYLEMPTINEKQTFHDKGTTWDYYIKNGLTLLVSASANRDYGKYYTLSIVLTNNSNQPIDFNPSLITAYNNKKNKMETLKVLEANEYIERVSRRQNWGAFFNAFNENMAAAKAGYSASSTQTNSSYAGGSVSGAVGAAVGTNGAAVGAAVGATAYAGSVNTSSTTVSYNGAAAYQAQLIASDRIANYNEQLLNERQMKDEGYLKRTTVGAGESISGYINIKFEKGDELTVNIPINSIVYPFIWTTNN</sequence>
<evidence type="ECO:0000256" key="1">
    <source>
        <dbReference type="SAM" id="SignalP"/>
    </source>
</evidence>
<dbReference type="InterPro" id="IPR011652">
    <property type="entry name" value="MORN_2"/>
</dbReference>
<evidence type="ECO:0000313" key="2">
    <source>
        <dbReference type="EMBL" id="TGX96827.1"/>
    </source>
</evidence>
<proteinExistence type="predicted"/>